<sequence length="118" mass="13243">MKERGWGYERLCYGYRNPDDCHRQCSSSVVCAFALDDISAVSLSRSTLYPTRLYTKVVYVMMSMSGYGSFCVIGLLCRGITAVHLEAFEWKSSGVIVEMQEEYLLLVLELSASSTQAL</sequence>
<evidence type="ECO:0000313" key="2">
    <source>
        <dbReference type="EMBL" id="VDK52016.1"/>
    </source>
</evidence>
<protein>
    <submittedName>
        <fullName evidence="2">Uncharacterized protein</fullName>
    </submittedName>
</protein>
<organism evidence="2 3">
    <name type="scientific">Cylicostephanus goldi</name>
    <name type="common">Nematode worm</name>
    <dbReference type="NCBI Taxonomy" id="71465"/>
    <lineage>
        <taxon>Eukaryota</taxon>
        <taxon>Metazoa</taxon>
        <taxon>Ecdysozoa</taxon>
        <taxon>Nematoda</taxon>
        <taxon>Chromadorea</taxon>
        <taxon>Rhabditida</taxon>
        <taxon>Rhabditina</taxon>
        <taxon>Rhabditomorpha</taxon>
        <taxon>Strongyloidea</taxon>
        <taxon>Strongylidae</taxon>
        <taxon>Cylicostephanus</taxon>
    </lineage>
</organism>
<evidence type="ECO:0000313" key="3">
    <source>
        <dbReference type="Proteomes" id="UP000271889"/>
    </source>
</evidence>
<reference evidence="2 3" key="1">
    <citation type="submission" date="2018-11" db="EMBL/GenBank/DDBJ databases">
        <authorList>
            <consortium name="Pathogen Informatics"/>
        </authorList>
    </citation>
    <scope>NUCLEOTIDE SEQUENCE [LARGE SCALE GENOMIC DNA]</scope>
</reference>
<name>A0A3P6QLH3_CYLGO</name>
<keyword evidence="3" id="KW-1185">Reference proteome</keyword>
<gene>
    <name evidence="2" type="ORF">CGOC_LOCUS2222</name>
</gene>
<evidence type="ECO:0000256" key="1">
    <source>
        <dbReference type="SAM" id="Phobius"/>
    </source>
</evidence>
<dbReference type="AlphaFoldDB" id="A0A3P6QLH3"/>
<proteinExistence type="predicted"/>
<accession>A0A3P6QLH3</accession>
<dbReference type="EMBL" id="UYRV01004849">
    <property type="protein sequence ID" value="VDK52016.1"/>
    <property type="molecule type" value="Genomic_DNA"/>
</dbReference>
<feature type="transmembrane region" description="Helical" evidence="1">
    <location>
        <begin position="57"/>
        <end position="77"/>
    </location>
</feature>
<keyword evidence="1" id="KW-0472">Membrane</keyword>
<keyword evidence="1" id="KW-1133">Transmembrane helix</keyword>
<keyword evidence="1" id="KW-0812">Transmembrane</keyword>
<dbReference type="Proteomes" id="UP000271889">
    <property type="component" value="Unassembled WGS sequence"/>
</dbReference>